<dbReference type="InterPro" id="IPR018490">
    <property type="entry name" value="cNMP-bd_dom_sf"/>
</dbReference>
<dbReference type="Pfam" id="PF00027">
    <property type="entry name" value="cNMP_binding"/>
    <property type="match status" value="1"/>
</dbReference>
<feature type="region of interest" description="Disordered" evidence="8">
    <location>
        <begin position="1087"/>
        <end position="1109"/>
    </location>
</feature>
<keyword evidence="6 9" id="KW-0472">Membrane</keyword>
<dbReference type="InterPro" id="IPR018488">
    <property type="entry name" value="cNMP-bd_CS"/>
</dbReference>
<dbReference type="Gene3D" id="2.60.120.10">
    <property type="entry name" value="Jelly Rolls"/>
    <property type="match status" value="1"/>
</dbReference>
<dbReference type="Pfam" id="PF00520">
    <property type="entry name" value="Ion_trans"/>
    <property type="match status" value="1"/>
</dbReference>
<dbReference type="InterPro" id="IPR014710">
    <property type="entry name" value="RmlC-like_jellyroll"/>
</dbReference>
<dbReference type="InterPro" id="IPR051413">
    <property type="entry name" value="K/Na_HCN_channel"/>
</dbReference>
<dbReference type="Gene3D" id="1.10.287.70">
    <property type="match status" value="1"/>
</dbReference>
<name>A0AAV2ZF79_9STRA</name>
<dbReference type="EMBL" id="DAKRPA010000016">
    <property type="protein sequence ID" value="DBA03753.1"/>
    <property type="molecule type" value="Genomic_DNA"/>
</dbReference>
<feature type="transmembrane region" description="Helical" evidence="9">
    <location>
        <begin position="866"/>
        <end position="891"/>
    </location>
</feature>
<dbReference type="SUPFAM" id="SSF81324">
    <property type="entry name" value="Voltage-gated potassium channels"/>
    <property type="match status" value="1"/>
</dbReference>
<evidence type="ECO:0000256" key="6">
    <source>
        <dbReference type="ARBA" id="ARBA00023136"/>
    </source>
</evidence>
<dbReference type="PANTHER" id="PTHR45689:SF5">
    <property type="entry name" value="I[[H]] CHANNEL, ISOFORM E"/>
    <property type="match status" value="1"/>
</dbReference>
<evidence type="ECO:0000256" key="9">
    <source>
        <dbReference type="SAM" id="Phobius"/>
    </source>
</evidence>
<keyword evidence="3 9" id="KW-0812">Transmembrane</keyword>
<dbReference type="FunFam" id="1.10.287.70:FF:000123">
    <property type="entry name" value="Potassium channel KAT3"/>
    <property type="match status" value="1"/>
</dbReference>
<evidence type="ECO:0000256" key="4">
    <source>
        <dbReference type="ARBA" id="ARBA00022989"/>
    </source>
</evidence>
<dbReference type="Proteomes" id="UP001146120">
    <property type="component" value="Unassembled WGS sequence"/>
</dbReference>
<dbReference type="InterPro" id="IPR003938">
    <property type="entry name" value="K_chnl_volt-dep_EAG/ELK/ERG"/>
</dbReference>
<dbReference type="InterPro" id="IPR005821">
    <property type="entry name" value="Ion_trans_dom"/>
</dbReference>
<evidence type="ECO:0000259" key="10">
    <source>
        <dbReference type="PROSITE" id="PS50042"/>
    </source>
</evidence>
<dbReference type="AlphaFoldDB" id="A0AAV2ZF79"/>
<evidence type="ECO:0000256" key="7">
    <source>
        <dbReference type="ARBA" id="ARBA00023303"/>
    </source>
</evidence>
<dbReference type="GO" id="GO:0098855">
    <property type="term" value="C:HCN channel complex"/>
    <property type="evidence" value="ECO:0007669"/>
    <property type="project" value="TreeGrafter"/>
</dbReference>
<proteinExistence type="predicted"/>
<feature type="region of interest" description="Disordered" evidence="8">
    <location>
        <begin position="77"/>
        <end position="99"/>
    </location>
</feature>
<keyword evidence="2" id="KW-0813">Transport</keyword>
<dbReference type="CDD" id="cd00038">
    <property type="entry name" value="CAP_ED"/>
    <property type="match status" value="1"/>
</dbReference>
<accession>A0AAV2ZF79</accession>
<reference evidence="11" key="1">
    <citation type="submission" date="2022-11" db="EMBL/GenBank/DDBJ databases">
        <authorList>
            <person name="Morgan W.R."/>
            <person name="Tartar A."/>
        </authorList>
    </citation>
    <scope>NUCLEOTIDE SEQUENCE</scope>
    <source>
        <strain evidence="11">ARSEF 373</strain>
    </source>
</reference>
<dbReference type="PROSITE" id="PS00888">
    <property type="entry name" value="CNMP_BINDING_1"/>
    <property type="match status" value="1"/>
</dbReference>
<evidence type="ECO:0000313" key="11">
    <source>
        <dbReference type="EMBL" id="DBA03753.1"/>
    </source>
</evidence>
<feature type="compositionally biased region" description="Basic and acidic residues" evidence="8">
    <location>
        <begin position="16"/>
        <end position="29"/>
    </location>
</feature>
<protein>
    <recommendedName>
        <fullName evidence="10">Cyclic nucleotide-binding domain-containing protein</fullName>
    </recommendedName>
</protein>
<feature type="transmembrane region" description="Helical" evidence="9">
    <location>
        <begin position="797"/>
        <end position="815"/>
    </location>
</feature>
<keyword evidence="7" id="KW-0407">Ion channel</keyword>
<keyword evidence="12" id="KW-1185">Reference proteome</keyword>
<dbReference type="PROSITE" id="PS00889">
    <property type="entry name" value="CNMP_BINDING_2"/>
    <property type="match status" value="1"/>
</dbReference>
<dbReference type="SUPFAM" id="SSF51206">
    <property type="entry name" value="cAMP-binding domain-like"/>
    <property type="match status" value="1"/>
</dbReference>
<sequence>MKQPKQRVQDGDGGDGDTHDDTEKNEYGLKDLARLPMLEQVHRLFHAIKKNYPYKETNAWKSLPLDQKKAMLEYIRTKRSQRSTETVAPSSATKRRAASATASATATAAKASSADEAASKAAAAPPAVAAQRDPYLQMLQKRSIRTIPTTHAAAAGSSHPNTSYVGAAEVAQYAETLNKKKVRARWKVIDAEFYDQPCACGQKHQPRDGAKALLFNTVRAMMNTFGDCSQPCATAVDEVQSTVGKHIRKQLGTSKPNEVMESTCLRALVEIFSEEAVYYGRWREFRGETKHEASELEDVEEEELAEELDLFAVDEANEVFNDAFLERIKFADDRTKGMDWSIYDMFAKGRKVNFMHNKGLQFRQWLRLGQCSRASLEFMNFVAYHNIGLLVEQAIKNRTGGTLQLQEKPLFVADIISATSALSPKPALKKTESIDPDEDASTPPSKKARTLSDDRTQQTAEILSKREKIESTDDAVPRVEARLVAVTEAISAKSGIVEDDDYPNDSDQVGDLDIRTSSMTSQSPFMVRQAERAHFTSLSPIEEMRLVQNELRAKAASQLTSEKALLHQSFHSLITTRDVLKKLKNRSFFKVRPNEGSVNIAADERPLACDMDELTPAEALKFVETVSKKEIMMVRKQIEYEESNLPPYIISPHGKFRLRWDVLSVLLISYNAVLIPFQISFGETDDGLENFQRFVDAFCISDIVVNFVSAYEENGRIHADVRTIARRYLRTWFIFDLVSSFPIYVNPSNYSRVPQLTRLFRLFRLLRLFRMLAILRILNRLEYALLLRSTVSSLVKFTFLVCFTSHWLSCFFFLISADDDEGWVAKMHMIDQSVYAKYVTAFYWAIMTMTTVGFGDVHPWTTNERVFAIGAMVIGAWIFAYGITNVVAMVANLNAADTQFQLKMDELNDYMEARELPVQLRYEIREFFFNARVSAESKLMNEGKILAELSALLRSKIAFAINDTMLNKMPFFIGADHNFLMELALSMRMVCFPPMEEVILEGEIGEEMFFIFRGVVEVLKGDVQLGLLTEKQYFGEMAILNQNCLRTATVRTLCFCELRMLTREKFLIALSHFPSMKQRIARIVEKRTKRGPGQPTAPPSTSSSTRKDSLRHVEMVSGLDKMAASLADHMDAETVKEITTPTPETTLNRISQLNSNYSSSLRSIAVETDVDRIQTRMHTVLQQQERLASLMDSIEDNIRELAQRKQRQPGFGPT</sequence>
<dbReference type="GO" id="GO:0005249">
    <property type="term" value="F:voltage-gated potassium channel activity"/>
    <property type="evidence" value="ECO:0007669"/>
    <property type="project" value="InterPro"/>
</dbReference>
<feature type="transmembrane region" description="Helical" evidence="9">
    <location>
        <begin position="835"/>
        <end position="854"/>
    </location>
</feature>
<keyword evidence="4 9" id="KW-1133">Transmembrane helix</keyword>
<evidence type="ECO:0000256" key="1">
    <source>
        <dbReference type="ARBA" id="ARBA00004141"/>
    </source>
</evidence>
<feature type="compositionally biased region" description="Low complexity" evidence="8">
    <location>
        <begin position="88"/>
        <end position="99"/>
    </location>
</feature>
<dbReference type="GO" id="GO:0003254">
    <property type="term" value="P:regulation of membrane depolarization"/>
    <property type="evidence" value="ECO:0007669"/>
    <property type="project" value="TreeGrafter"/>
</dbReference>
<evidence type="ECO:0000256" key="3">
    <source>
        <dbReference type="ARBA" id="ARBA00022692"/>
    </source>
</evidence>
<reference evidence="11" key="2">
    <citation type="journal article" date="2023" name="Microbiol Resour">
        <title>Decontamination and Annotation of the Draft Genome Sequence of the Oomycete Lagenidium giganteum ARSEF 373.</title>
        <authorList>
            <person name="Morgan W.R."/>
            <person name="Tartar A."/>
        </authorList>
    </citation>
    <scope>NUCLEOTIDE SEQUENCE</scope>
    <source>
        <strain evidence="11">ARSEF 373</strain>
    </source>
</reference>
<dbReference type="GO" id="GO:0035725">
    <property type="term" value="P:sodium ion transmembrane transport"/>
    <property type="evidence" value="ECO:0007669"/>
    <property type="project" value="TreeGrafter"/>
</dbReference>
<dbReference type="PANTHER" id="PTHR45689">
    <property type="entry name" value="I[[H]] CHANNEL, ISOFORM E"/>
    <property type="match status" value="1"/>
</dbReference>
<comment type="caution">
    <text evidence="11">The sequence shown here is derived from an EMBL/GenBank/DDBJ whole genome shotgun (WGS) entry which is preliminary data.</text>
</comment>
<keyword evidence="5" id="KW-0406">Ion transport</keyword>
<dbReference type="PRINTS" id="PR01463">
    <property type="entry name" value="EAGCHANLFMLY"/>
</dbReference>
<gene>
    <name evidence="11" type="ORF">N0F65_004170</name>
</gene>
<dbReference type="Gene3D" id="1.10.287.630">
    <property type="entry name" value="Helix hairpin bin"/>
    <property type="match status" value="1"/>
</dbReference>
<dbReference type="InterPro" id="IPR000595">
    <property type="entry name" value="cNMP-bd_dom"/>
</dbReference>
<comment type="subcellular location">
    <subcellularLocation>
        <location evidence="1">Membrane</location>
        <topology evidence="1">Multi-pass membrane protein</topology>
    </subcellularLocation>
</comment>
<evidence type="ECO:0000256" key="2">
    <source>
        <dbReference type="ARBA" id="ARBA00022448"/>
    </source>
</evidence>
<dbReference type="SMART" id="SM00100">
    <property type="entry name" value="cNMP"/>
    <property type="match status" value="1"/>
</dbReference>
<feature type="domain" description="Cyclic nucleotide-binding" evidence="10">
    <location>
        <begin position="971"/>
        <end position="1087"/>
    </location>
</feature>
<evidence type="ECO:0000256" key="5">
    <source>
        <dbReference type="ARBA" id="ARBA00023065"/>
    </source>
</evidence>
<organism evidence="11 12">
    <name type="scientific">Lagenidium giganteum</name>
    <dbReference type="NCBI Taxonomy" id="4803"/>
    <lineage>
        <taxon>Eukaryota</taxon>
        <taxon>Sar</taxon>
        <taxon>Stramenopiles</taxon>
        <taxon>Oomycota</taxon>
        <taxon>Peronosporomycetes</taxon>
        <taxon>Pythiales</taxon>
        <taxon>Pythiaceae</taxon>
    </lineage>
</organism>
<evidence type="ECO:0000313" key="12">
    <source>
        <dbReference type="Proteomes" id="UP001146120"/>
    </source>
</evidence>
<evidence type="ECO:0000256" key="8">
    <source>
        <dbReference type="SAM" id="MobiDB-lite"/>
    </source>
</evidence>
<feature type="region of interest" description="Disordered" evidence="8">
    <location>
        <begin position="1"/>
        <end position="29"/>
    </location>
</feature>
<feature type="region of interest" description="Disordered" evidence="8">
    <location>
        <begin position="426"/>
        <end position="459"/>
    </location>
</feature>
<dbReference type="PROSITE" id="PS50042">
    <property type="entry name" value="CNMP_BINDING_3"/>
    <property type="match status" value="1"/>
</dbReference>